<dbReference type="InterPro" id="IPR003594">
    <property type="entry name" value="HATPase_dom"/>
</dbReference>
<dbReference type="Pfam" id="PF00069">
    <property type="entry name" value="Pkinase"/>
    <property type="match status" value="1"/>
</dbReference>
<dbReference type="InterPro" id="IPR000014">
    <property type="entry name" value="PAS"/>
</dbReference>
<evidence type="ECO:0000256" key="2">
    <source>
        <dbReference type="SAM" id="Coils"/>
    </source>
</evidence>
<dbReference type="InterPro" id="IPR027417">
    <property type="entry name" value="P-loop_NTPase"/>
</dbReference>
<dbReference type="PROSITE" id="PS50109">
    <property type="entry name" value="HIS_KIN"/>
    <property type="match status" value="1"/>
</dbReference>
<dbReference type="EMBL" id="AP018219">
    <property type="protein sequence ID" value="BAY73374.1"/>
    <property type="molecule type" value="Genomic_DNA"/>
</dbReference>
<dbReference type="Gene3D" id="3.30.450.40">
    <property type="match status" value="1"/>
</dbReference>
<dbReference type="Pfam" id="PF01590">
    <property type="entry name" value="GAF"/>
    <property type="match status" value="1"/>
</dbReference>
<feature type="coiled-coil region" evidence="2">
    <location>
        <begin position="1822"/>
        <end position="1850"/>
    </location>
</feature>
<dbReference type="InterPro" id="IPR053159">
    <property type="entry name" value="Hybrid_Histidine_Kinase"/>
</dbReference>
<protein>
    <submittedName>
        <fullName evidence="8">Serine/threonine protein kinase and signal transduction histidine kinase with GAF and PAS/PAC sensor</fullName>
    </submittedName>
</protein>
<dbReference type="SMART" id="SM00091">
    <property type="entry name" value="PAS"/>
    <property type="match status" value="2"/>
</dbReference>
<accession>A0A1Z4KWN5</accession>
<dbReference type="Gene3D" id="1.10.510.10">
    <property type="entry name" value="Transferase(Phosphotransferase) domain 1"/>
    <property type="match status" value="1"/>
</dbReference>
<organism evidence="8 9">
    <name type="scientific">Trichormus variabilis NIES-23</name>
    <dbReference type="NCBI Taxonomy" id="1973479"/>
    <lineage>
        <taxon>Bacteria</taxon>
        <taxon>Bacillati</taxon>
        <taxon>Cyanobacteriota</taxon>
        <taxon>Cyanophyceae</taxon>
        <taxon>Nostocales</taxon>
        <taxon>Nostocaceae</taxon>
        <taxon>Trichormus</taxon>
    </lineage>
</organism>
<gene>
    <name evidence="8" type="ORF">NIES23_62020</name>
</gene>
<dbReference type="Pfam" id="PF08448">
    <property type="entry name" value="PAS_4"/>
    <property type="match status" value="2"/>
</dbReference>
<feature type="domain" description="PAC" evidence="7">
    <location>
        <begin position="1636"/>
        <end position="1688"/>
    </location>
</feature>
<keyword evidence="8" id="KW-0614">Plasmid</keyword>
<keyword evidence="3" id="KW-1133">Transmembrane helix</keyword>
<dbReference type="SMART" id="SM00086">
    <property type="entry name" value="PAC"/>
    <property type="match status" value="2"/>
</dbReference>
<dbReference type="CDD" id="cd00130">
    <property type="entry name" value="PAS"/>
    <property type="match status" value="2"/>
</dbReference>
<dbReference type="InterPro" id="IPR041664">
    <property type="entry name" value="AAA_16"/>
</dbReference>
<keyword evidence="2" id="KW-0175">Coiled coil</keyword>
<sequence>MIALPDIAVDAQIYSSNNSVVYRGIKLSDCTPVILKVLKQDYPTASELTRYRQEYEITRSLNLEGAIKAYSQQEYQRTLIILLEDFGGESLERWIQQRPDFCPMPLSAFLSLAIKITGILDRIHAAGVIHKDINPSNIVFNLDTGVVKFIDFGIATRFNRTNPTFKNPHVIEGTLAYLSPEQTGRMNRLLDYRTDLYSLGVTFYELLTGQLPFATTDILELVHCHLAKSPIPPHELKATIPKAVSDIVLKLMAKNAEDRYRSAWGIKADLEICADQLKKIGQVNSIQLGLLDIWDQFQIPQKLYGRDQEVARLLAAFVRVACPLAQPPAGKDSGFASENLVQQRQEQKLTDNQTFKVEMMLVSGYAGIGKSALVQELYKPITAKRGYFIWGKFDQFGRNIPYSAIANALQKLVQQLLGEPDEQLQQWRSQLLTALGSNGQIIIDIIPEVELIIGKQPPVPEVGAIEAQNRFNRIFQKFVRVFCSKEHPLVIFLDDLQWIDSATLKLIELLLLDEQTQFLFLIGAYRNNEVNLTHPLILTLEQLRKQGAVIGEIILTPLTLEPLNQLIAETLHQNTDNVTALAQLVLRKTEGNPFFVGEFLRMLHGENLLTFDAKNLCWQWDIAQIQAQNITDNVVELLLNKLEKLPHDTRHILQLAACVGAEFDLDTLSIICEKSSKIVFQDLLVAIQIGLIQPLSELDENLLVQEYKFLHDRVQQAAYALIDETHKQVVHLQIGRQMLENNSLEQITDRLFEIVDNLNQGIDLVTDKLERHKIASLNLSAGQKAKAATAYEAALNYFNLGLKFLNAESWEKEYNLTLALYSEASIAAYLSGHFRQMEQLVGVVLNCAKTVIDKVKVYDSRIQACLSQGNPQEALKIGLEVLRLLEVNIVETPSQLDVQRGLEETALLLDNREIKDFISLPKMTAPEPLAAMYILSSVVAAAFMVSPTLMVLIVCKMVNLSINYGNATCSPLSYAAYGLILCGVVQDIELGYQFGKLSLSLMEKLNAKKENTQALEVLGTHVIHWQEHIKKTLPILIDAYQNGVETGDFEFASYAVYNVCCHSYFVGQELTELEHKITTYSQAISQIRRENPLKWTAILWQTVLNLLGKSENPSRLIGCAYNEEESLPSAIQANDRPEIHYLYLNKLILCYLFGEYHQAVQNAIKAEQYLDGVTALIAVPLFHFYDSLAHLSKLTHAGELQKETWLNRVNINQEKMQKWADYAPMNYLHKFYLVEAEKARVMGQVLEAEEFYEQAISAAAENEFIQEEALAYELAAKFYLERGRTKIAQTYMKEAHYCYERWGATAKVRDLETRYPQLFPQPSVRAGTSIRTTSGNTSNRSDVALDLATVMKASQAISSEIELERLLRSLMQILIENAGAQTGFLILENSGEWLIEASCELADVEAVAVRHPVAGVPPVVGSGEPVRADGFPGISKLLNPEGESVCTTRVLQSLPTKNHLPESIIQYVIRTHESIILNDAIHEGNFTNEPYIQQNQTQSLLCLPLLNQNKLVGVLYLENQLATGAFTPTRTQVLHLLSTQAAIAIENARLYSKLRESESKMTQFLEAIPVGVAVVDTSGCPYYFNQQATQLLTKDIDPSLSLNKLAEVYQTYLAGTDQKYPTERMPIIRALKGERTRVDDIEIHHNNATIPIEAWGTPIFDEHGNVTYAIAAFQDITERKQTEQLLANYNRTLEQQVAERTAALQKSEAELRDREQELRVITDALPVCITYVDANQRYRFANRTYEEWFHRSQGEILGKHIRENLDETSYQVVQPYINQALAGQITTYEAEIPCVFGKKYISNSLIPDFDANGQVKGYYGLITDISEQRNAALRERKRAEEASILEERNRMAREIHDTLAQAFTGILVQVGAATQVLEDDLEATQAHLEMIDELARIGLAEARRSVTALRPQLLEEGDLSSALNRLVTQMRSATDDTALIYEIQGTAYPLPAEVENNLLRIGQEALTNAIKYAKADEIRLELVYGDAQTTLCIKDNGQGFGLGSIPSVGGFGLLGMSERAERIGAQLRIASQLGQGTEIIVIVNRG</sequence>
<dbReference type="GO" id="GO:0005524">
    <property type="term" value="F:ATP binding"/>
    <property type="evidence" value="ECO:0007669"/>
    <property type="project" value="InterPro"/>
</dbReference>
<dbReference type="SUPFAM" id="SSF55785">
    <property type="entry name" value="PYP-like sensor domain (PAS domain)"/>
    <property type="match status" value="2"/>
</dbReference>
<dbReference type="InterPro" id="IPR013656">
    <property type="entry name" value="PAS_4"/>
</dbReference>
<dbReference type="PROSITE" id="PS50011">
    <property type="entry name" value="PROTEIN_KINASE_DOM"/>
    <property type="match status" value="1"/>
</dbReference>
<dbReference type="SMART" id="SM00387">
    <property type="entry name" value="HATPase_c"/>
    <property type="match status" value="1"/>
</dbReference>
<feature type="coiled-coil region" evidence="2">
    <location>
        <begin position="1679"/>
        <end position="1724"/>
    </location>
</feature>
<dbReference type="Gene3D" id="3.30.565.10">
    <property type="entry name" value="Histidine kinase-like ATPase, C-terminal domain"/>
    <property type="match status" value="1"/>
</dbReference>
<dbReference type="GO" id="GO:0016020">
    <property type="term" value="C:membrane"/>
    <property type="evidence" value="ECO:0007669"/>
    <property type="project" value="InterPro"/>
</dbReference>
<dbReference type="SUPFAM" id="SSF48452">
    <property type="entry name" value="TPR-like"/>
    <property type="match status" value="1"/>
</dbReference>
<dbReference type="InterPro" id="IPR035965">
    <property type="entry name" value="PAS-like_dom_sf"/>
</dbReference>
<dbReference type="InterPro" id="IPR011712">
    <property type="entry name" value="Sig_transdc_His_kin_sub3_dim/P"/>
</dbReference>
<dbReference type="GO" id="GO:0004674">
    <property type="term" value="F:protein serine/threonine kinase activity"/>
    <property type="evidence" value="ECO:0007669"/>
    <property type="project" value="UniProtKB-KW"/>
</dbReference>
<dbReference type="PANTHER" id="PTHR43642:SF1">
    <property type="entry name" value="HYBRID SIGNAL TRANSDUCTION HISTIDINE KINASE G"/>
    <property type="match status" value="1"/>
</dbReference>
<keyword evidence="3" id="KW-0812">Transmembrane</keyword>
<geneLocation type="plasmid" evidence="8">
    <name>plasmid3</name>
</geneLocation>
<dbReference type="GO" id="GO:0000155">
    <property type="term" value="F:phosphorelay sensor kinase activity"/>
    <property type="evidence" value="ECO:0007669"/>
    <property type="project" value="InterPro"/>
</dbReference>
<dbReference type="FunFam" id="1.20.5.1930:FF:000005">
    <property type="entry name" value="Two-component sensor histidine kinase"/>
    <property type="match status" value="1"/>
</dbReference>
<feature type="domain" description="PAS" evidence="6">
    <location>
        <begin position="1714"/>
        <end position="1784"/>
    </location>
</feature>
<dbReference type="NCBIfam" id="TIGR00229">
    <property type="entry name" value="sensory_box"/>
    <property type="match status" value="2"/>
</dbReference>
<dbReference type="InterPro" id="IPR003018">
    <property type="entry name" value="GAF"/>
</dbReference>
<dbReference type="SUPFAM" id="SSF55781">
    <property type="entry name" value="GAF domain-like"/>
    <property type="match status" value="1"/>
</dbReference>
<evidence type="ECO:0000259" key="5">
    <source>
        <dbReference type="PROSITE" id="PS50109"/>
    </source>
</evidence>
<dbReference type="InterPro" id="IPR011990">
    <property type="entry name" value="TPR-like_helical_dom_sf"/>
</dbReference>
<keyword evidence="3" id="KW-0472">Membrane</keyword>
<dbReference type="SUPFAM" id="SSF56112">
    <property type="entry name" value="Protein kinase-like (PK-like)"/>
    <property type="match status" value="1"/>
</dbReference>
<dbReference type="InterPro" id="IPR029016">
    <property type="entry name" value="GAF-like_dom_sf"/>
</dbReference>
<dbReference type="PROSITE" id="PS50113">
    <property type="entry name" value="PAC"/>
    <property type="match status" value="1"/>
</dbReference>
<evidence type="ECO:0000256" key="3">
    <source>
        <dbReference type="SAM" id="Phobius"/>
    </source>
</evidence>
<dbReference type="GO" id="GO:0046983">
    <property type="term" value="F:protein dimerization activity"/>
    <property type="evidence" value="ECO:0007669"/>
    <property type="project" value="InterPro"/>
</dbReference>
<dbReference type="InterPro" id="IPR011009">
    <property type="entry name" value="Kinase-like_dom_sf"/>
</dbReference>
<dbReference type="Proteomes" id="UP000217507">
    <property type="component" value="Plasmid Plasmid3 dna"/>
</dbReference>
<dbReference type="Gene3D" id="1.20.5.1930">
    <property type="match status" value="1"/>
</dbReference>
<evidence type="ECO:0000256" key="1">
    <source>
        <dbReference type="ARBA" id="ARBA00022777"/>
    </source>
</evidence>
<dbReference type="SUPFAM" id="SSF55874">
    <property type="entry name" value="ATPase domain of HSP90 chaperone/DNA topoisomerase II/histidine kinase"/>
    <property type="match status" value="1"/>
</dbReference>
<dbReference type="CDD" id="cd14014">
    <property type="entry name" value="STKc_PknB_like"/>
    <property type="match status" value="1"/>
</dbReference>
<keyword evidence="8" id="KW-0723">Serine/threonine-protein kinase</keyword>
<dbReference type="InterPro" id="IPR000700">
    <property type="entry name" value="PAS-assoc_C"/>
</dbReference>
<feature type="domain" description="Protein kinase" evidence="4">
    <location>
        <begin position="7"/>
        <end position="272"/>
    </location>
</feature>
<evidence type="ECO:0000313" key="9">
    <source>
        <dbReference type="Proteomes" id="UP000217507"/>
    </source>
</evidence>
<feature type="transmembrane region" description="Helical" evidence="3">
    <location>
        <begin position="930"/>
        <end position="955"/>
    </location>
</feature>
<evidence type="ECO:0000313" key="8">
    <source>
        <dbReference type="EMBL" id="BAY73374.1"/>
    </source>
</evidence>
<proteinExistence type="predicted"/>
<dbReference type="Pfam" id="PF13191">
    <property type="entry name" value="AAA_16"/>
    <property type="match status" value="1"/>
</dbReference>
<dbReference type="Gene3D" id="3.40.50.300">
    <property type="entry name" value="P-loop containing nucleotide triphosphate hydrolases"/>
    <property type="match status" value="1"/>
</dbReference>
<evidence type="ECO:0000259" key="4">
    <source>
        <dbReference type="PROSITE" id="PS50011"/>
    </source>
</evidence>
<dbReference type="SUPFAM" id="SSF52540">
    <property type="entry name" value="P-loop containing nucleoside triphosphate hydrolases"/>
    <property type="match status" value="1"/>
</dbReference>
<dbReference type="InterPro" id="IPR000719">
    <property type="entry name" value="Prot_kinase_dom"/>
</dbReference>
<reference evidence="8 9" key="1">
    <citation type="submission" date="2017-06" db="EMBL/GenBank/DDBJ databases">
        <title>Genome sequencing of cyanobaciteial culture collection at National Institute for Environmental Studies (NIES).</title>
        <authorList>
            <person name="Hirose Y."/>
            <person name="Shimura Y."/>
            <person name="Fujisawa T."/>
            <person name="Nakamura Y."/>
            <person name="Kawachi M."/>
        </authorList>
    </citation>
    <scope>NUCLEOTIDE SEQUENCE [LARGE SCALE GENOMIC DNA]</scope>
    <source>
        <strain evidence="8 9">NIES-23</strain>
        <plasmid evidence="9">Plasmid Plasmid3 dna</plasmid>
    </source>
</reference>
<name>A0A1Z4KWN5_ANAVA</name>
<dbReference type="CDD" id="cd16917">
    <property type="entry name" value="HATPase_UhpB-NarQ-NarX-like"/>
    <property type="match status" value="1"/>
</dbReference>
<feature type="domain" description="Histidine kinase" evidence="5">
    <location>
        <begin position="1858"/>
        <end position="2046"/>
    </location>
</feature>
<dbReference type="PANTHER" id="PTHR43642">
    <property type="entry name" value="HYBRID SIGNAL TRANSDUCTION HISTIDINE KINASE G"/>
    <property type="match status" value="1"/>
</dbReference>
<dbReference type="InterPro" id="IPR005467">
    <property type="entry name" value="His_kinase_dom"/>
</dbReference>
<dbReference type="Gene3D" id="3.30.450.20">
    <property type="entry name" value="PAS domain"/>
    <property type="match status" value="2"/>
</dbReference>
<dbReference type="InterPro" id="IPR036890">
    <property type="entry name" value="HATPase_C_sf"/>
</dbReference>
<dbReference type="Pfam" id="PF02518">
    <property type="entry name" value="HATPase_c"/>
    <property type="match status" value="1"/>
</dbReference>
<evidence type="ECO:0000259" key="7">
    <source>
        <dbReference type="PROSITE" id="PS50113"/>
    </source>
</evidence>
<dbReference type="InterPro" id="IPR001610">
    <property type="entry name" value="PAC"/>
</dbReference>
<dbReference type="SMART" id="SM00065">
    <property type="entry name" value="GAF"/>
    <property type="match status" value="1"/>
</dbReference>
<keyword evidence="1 8" id="KW-0418">Kinase</keyword>
<evidence type="ECO:0000259" key="6">
    <source>
        <dbReference type="PROSITE" id="PS50112"/>
    </source>
</evidence>
<dbReference type="PROSITE" id="PS50112">
    <property type="entry name" value="PAS"/>
    <property type="match status" value="1"/>
</dbReference>
<dbReference type="Pfam" id="PF07730">
    <property type="entry name" value="HisKA_3"/>
    <property type="match status" value="1"/>
</dbReference>
<keyword evidence="1 8" id="KW-0808">Transferase</keyword>